<dbReference type="InterPro" id="IPR008271">
    <property type="entry name" value="Ser/Thr_kinase_AS"/>
</dbReference>
<dbReference type="PANTHER" id="PTHR44167:SF18">
    <property type="entry name" value="PROTEIN KINASE DOMAIN-CONTAINING PROTEIN"/>
    <property type="match status" value="1"/>
</dbReference>
<evidence type="ECO:0000313" key="7">
    <source>
        <dbReference type="Proteomes" id="UP000039865"/>
    </source>
</evidence>
<dbReference type="AlphaFoldDB" id="A0A078A5Y5"/>
<accession>A0A078A5Y5</accession>
<dbReference type="SMART" id="SM00220">
    <property type="entry name" value="S_TKc"/>
    <property type="match status" value="1"/>
</dbReference>
<reference evidence="6 7" key="1">
    <citation type="submission" date="2014-06" db="EMBL/GenBank/DDBJ databases">
        <authorList>
            <person name="Swart Estienne"/>
        </authorList>
    </citation>
    <scope>NUCLEOTIDE SEQUENCE [LARGE SCALE GENOMIC DNA]</scope>
    <source>
        <strain evidence="6 7">130c</strain>
    </source>
</reference>
<dbReference type="SUPFAM" id="SSF56112">
    <property type="entry name" value="Protein kinase-like (PK-like)"/>
    <property type="match status" value="1"/>
</dbReference>
<dbReference type="Gene3D" id="3.30.200.20">
    <property type="entry name" value="Phosphorylase Kinase, domain 1"/>
    <property type="match status" value="1"/>
</dbReference>
<dbReference type="PROSITE" id="PS00108">
    <property type="entry name" value="PROTEIN_KINASE_ST"/>
    <property type="match status" value="1"/>
</dbReference>
<dbReference type="InterPro" id="IPR011009">
    <property type="entry name" value="Kinase-like_dom_sf"/>
</dbReference>
<dbReference type="InParanoid" id="A0A078A5Y5"/>
<keyword evidence="2 3" id="KW-0067">ATP-binding</keyword>
<dbReference type="PROSITE" id="PS00107">
    <property type="entry name" value="PROTEIN_KINASE_ATP"/>
    <property type="match status" value="1"/>
</dbReference>
<keyword evidence="6" id="KW-0808">Transferase</keyword>
<dbReference type="OrthoDB" id="539158at2759"/>
<sequence length="478" mass="55853">MDQDLNNAKKYIGKIYSSEDPAVSFNLIEQIGKGCFSGVFLCQKENTEEQSQQDQESQTFAIKINFDNQILTEYKRAIVLNEMKTIREVQGHPNVIKLISIIEKGYVVFANSDEKVLAVANIVLEVLRGGELFYHIKMCQKFSIETSLGYFKQLVTALLHINKLNLCHRDLKPWNIMVTKDLSQLKIIDFGYATPLNIEESLDQNNYLKGFLSGTKSYTSPELFKKQIDSKLDKADVFSLGVVLFNLLTGKYPFYKAVNPQQDYVLEQDYLDFLEDPSLKLKEYGIYSSDYDCMKLNQLSDLLRKMLLHDITERISFQEILQHDWVTSTNYNSDDEISQELLKFYQNDKQSIQQKQPTLIQKSLLPYREEPPRQNKLETYLHFSEYSTHIQTYLDMDSINRRLEDIAKLVNGQIIPQEADKSEFYIENTTELLQLYQPLRSGLQFYESKQNIVINMTRIKGDYISFMDFFTIVYNYFK</sequence>
<comment type="similarity">
    <text evidence="4">Belongs to the protein kinase superfamily.</text>
</comment>
<protein>
    <submittedName>
        <fullName evidence="6">Protein kinase domain containing protein</fullName>
    </submittedName>
</protein>
<dbReference type="GO" id="GO:0044773">
    <property type="term" value="P:mitotic DNA damage checkpoint signaling"/>
    <property type="evidence" value="ECO:0007669"/>
    <property type="project" value="TreeGrafter"/>
</dbReference>
<dbReference type="PROSITE" id="PS50011">
    <property type="entry name" value="PROTEIN_KINASE_DOM"/>
    <property type="match status" value="1"/>
</dbReference>
<feature type="domain" description="Protein kinase" evidence="5">
    <location>
        <begin position="25"/>
        <end position="326"/>
    </location>
</feature>
<name>A0A078A5Y5_STYLE</name>
<dbReference type="EMBL" id="CCKQ01005020">
    <property type="protein sequence ID" value="CDW76169.1"/>
    <property type="molecule type" value="Genomic_DNA"/>
</dbReference>
<dbReference type="InterPro" id="IPR017441">
    <property type="entry name" value="Protein_kinase_ATP_BS"/>
</dbReference>
<evidence type="ECO:0000259" key="5">
    <source>
        <dbReference type="PROSITE" id="PS50011"/>
    </source>
</evidence>
<keyword evidence="4" id="KW-0723">Serine/threonine-protein kinase</keyword>
<dbReference type="Proteomes" id="UP000039865">
    <property type="component" value="Unassembled WGS sequence"/>
</dbReference>
<evidence type="ECO:0000256" key="1">
    <source>
        <dbReference type="ARBA" id="ARBA00022741"/>
    </source>
</evidence>
<organism evidence="6 7">
    <name type="scientific">Stylonychia lemnae</name>
    <name type="common">Ciliate</name>
    <dbReference type="NCBI Taxonomy" id="5949"/>
    <lineage>
        <taxon>Eukaryota</taxon>
        <taxon>Sar</taxon>
        <taxon>Alveolata</taxon>
        <taxon>Ciliophora</taxon>
        <taxon>Intramacronucleata</taxon>
        <taxon>Spirotrichea</taxon>
        <taxon>Stichotrichia</taxon>
        <taxon>Sporadotrichida</taxon>
        <taxon>Oxytrichidae</taxon>
        <taxon>Stylonychinae</taxon>
        <taxon>Stylonychia</taxon>
    </lineage>
</organism>
<evidence type="ECO:0000256" key="3">
    <source>
        <dbReference type="PROSITE-ProRule" id="PRU10141"/>
    </source>
</evidence>
<dbReference type="PANTHER" id="PTHR44167">
    <property type="entry name" value="OVARIAN-SPECIFIC SERINE/THREONINE-PROTEIN KINASE LOK-RELATED"/>
    <property type="match status" value="1"/>
</dbReference>
<keyword evidence="6" id="KW-0418">Kinase</keyword>
<dbReference type="InterPro" id="IPR000719">
    <property type="entry name" value="Prot_kinase_dom"/>
</dbReference>
<dbReference type="GO" id="GO:0005634">
    <property type="term" value="C:nucleus"/>
    <property type="evidence" value="ECO:0007669"/>
    <property type="project" value="TreeGrafter"/>
</dbReference>
<dbReference type="GO" id="GO:0004674">
    <property type="term" value="F:protein serine/threonine kinase activity"/>
    <property type="evidence" value="ECO:0007669"/>
    <property type="project" value="UniProtKB-KW"/>
</dbReference>
<dbReference type="Pfam" id="PF00069">
    <property type="entry name" value="Pkinase"/>
    <property type="match status" value="1"/>
</dbReference>
<dbReference type="Gene3D" id="1.10.510.10">
    <property type="entry name" value="Transferase(Phosphotransferase) domain 1"/>
    <property type="match status" value="1"/>
</dbReference>
<dbReference type="GO" id="GO:0005524">
    <property type="term" value="F:ATP binding"/>
    <property type="evidence" value="ECO:0007669"/>
    <property type="project" value="UniProtKB-UniRule"/>
</dbReference>
<evidence type="ECO:0000256" key="4">
    <source>
        <dbReference type="RuleBase" id="RU000304"/>
    </source>
</evidence>
<feature type="binding site" evidence="3">
    <location>
        <position position="63"/>
    </location>
    <ligand>
        <name>ATP</name>
        <dbReference type="ChEBI" id="CHEBI:30616"/>
    </ligand>
</feature>
<proteinExistence type="inferred from homology"/>
<keyword evidence="1 3" id="KW-0547">Nucleotide-binding</keyword>
<gene>
    <name evidence="6" type="primary">Contig11918.g12753</name>
    <name evidence="6" type="ORF">STYLEM_5167</name>
</gene>
<evidence type="ECO:0000256" key="2">
    <source>
        <dbReference type="ARBA" id="ARBA00022840"/>
    </source>
</evidence>
<keyword evidence="7" id="KW-1185">Reference proteome</keyword>
<evidence type="ECO:0000313" key="6">
    <source>
        <dbReference type="EMBL" id="CDW76169.1"/>
    </source>
</evidence>
<dbReference type="GO" id="GO:0005737">
    <property type="term" value="C:cytoplasm"/>
    <property type="evidence" value="ECO:0007669"/>
    <property type="project" value="TreeGrafter"/>
</dbReference>